<reference evidence="2 3" key="1">
    <citation type="submission" date="2019-09" db="EMBL/GenBank/DDBJ databases">
        <title>Genome sequence and assembly of Flavobacterium sp.</title>
        <authorList>
            <person name="Chhetri G."/>
        </authorList>
    </citation>
    <scope>NUCLEOTIDE SEQUENCE [LARGE SCALE GENOMIC DNA]</scope>
    <source>
        <strain evidence="2 3">SNL9</strain>
    </source>
</reference>
<dbReference type="Pfam" id="PF00041">
    <property type="entry name" value="fn3"/>
    <property type="match status" value="2"/>
</dbReference>
<dbReference type="InterPro" id="IPR013320">
    <property type="entry name" value="ConA-like_dom_sf"/>
</dbReference>
<dbReference type="GO" id="GO:0005975">
    <property type="term" value="P:carbohydrate metabolic process"/>
    <property type="evidence" value="ECO:0007669"/>
    <property type="project" value="UniProtKB-ARBA"/>
</dbReference>
<dbReference type="RefSeq" id="WP_190304164.1">
    <property type="nucleotide sequence ID" value="NZ_VWSG01000014.1"/>
</dbReference>
<dbReference type="PROSITE" id="PS50853">
    <property type="entry name" value="FN3"/>
    <property type="match status" value="2"/>
</dbReference>
<evidence type="ECO:0000259" key="1">
    <source>
        <dbReference type="PROSITE" id="PS50853"/>
    </source>
</evidence>
<dbReference type="EMBL" id="VWSG01000014">
    <property type="protein sequence ID" value="KAA5531938.1"/>
    <property type="molecule type" value="Genomic_DNA"/>
</dbReference>
<comment type="caution">
    <text evidence="2">The sequence shown here is derived from an EMBL/GenBank/DDBJ whole genome shotgun (WGS) entry which is preliminary data.</text>
</comment>
<dbReference type="GO" id="GO:0004553">
    <property type="term" value="F:hydrolase activity, hydrolyzing O-glycosyl compounds"/>
    <property type="evidence" value="ECO:0007669"/>
    <property type="project" value="UniProtKB-ARBA"/>
</dbReference>
<feature type="non-terminal residue" evidence="2">
    <location>
        <position position="909"/>
    </location>
</feature>
<organism evidence="2 3">
    <name type="scientific">Paenimyroides baculatum</name>
    <dbReference type="NCBI Taxonomy" id="2608000"/>
    <lineage>
        <taxon>Bacteria</taxon>
        <taxon>Pseudomonadati</taxon>
        <taxon>Bacteroidota</taxon>
        <taxon>Flavobacteriia</taxon>
        <taxon>Flavobacteriales</taxon>
        <taxon>Flavobacteriaceae</taxon>
        <taxon>Paenimyroides</taxon>
    </lineage>
</organism>
<dbReference type="SUPFAM" id="SSF49265">
    <property type="entry name" value="Fibronectin type III"/>
    <property type="match status" value="1"/>
</dbReference>
<proteinExistence type="predicted"/>
<protein>
    <recommendedName>
        <fullName evidence="1">Fibronectin type-III domain-containing protein</fullName>
    </recommendedName>
</protein>
<dbReference type="InterPro" id="IPR025667">
    <property type="entry name" value="SprB_repeat"/>
</dbReference>
<keyword evidence="3" id="KW-1185">Reference proteome</keyword>
<dbReference type="SMART" id="SM00060">
    <property type="entry name" value="FN3"/>
    <property type="match status" value="2"/>
</dbReference>
<evidence type="ECO:0000313" key="2">
    <source>
        <dbReference type="EMBL" id="KAA5531938.1"/>
    </source>
</evidence>
<dbReference type="InterPro" id="IPR013783">
    <property type="entry name" value="Ig-like_fold"/>
</dbReference>
<dbReference type="Proteomes" id="UP000325141">
    <property type="component" value="Unassembled WGS sequence"/>
</dbReference>
<accession>A0A5M6C9Y9</accession>
<sequence length="909" mass="96176">MKKITNYVLYFAILLIPLFSLGQGIALPFSISGFNADVIANGTGAATISTNNDVDGVSYAFKSLDWKLTATSAAQVKGFPVDGVIHSLSTPGLYFKLAPYDQNNSIRLSTVSSSVTSNLTTTYSASKIHILTTGGSGPATLGGTITFTDNTTQVFTGVSVPDWYSTTGLPQTYINFGRINITTNAIEDGTDTSQPRLFQGTVDIIAANQSKIIQSITFTKSAGSGIINVFAVSAEIIETCVSPVPVTLTSVSALSATMSWTAPTPTPQNGYQYEIRNSGMPGSGSTGLASAGAVTVLNATATGLQPQTKYYLYIRSVCTAGNGIWKWVATFTTPCVAMPGNFSENFDILPTGGTTNPSISDCWTYLDSHTGYGYTTATASRTTGGKGFYVYMPVSTGDLKLISPMTNNLGNGAKQLRFWAKISSASYSTTQKLGVYTMNGNTGTATKTLVENKIPLTTTWQEFIIPLPVTTDDYFAFSFDSQNSTAYVYLDDIFYEDLLPCIFPMNINSTSITTTSSIISWNSSIATGVTGYEYEVRFSGAAGSGATGLIATGTTNATTTTANIAGLTSGTNYTVYVRSLCGTTSGMWTTFPHNFNTLCGVVNSIYENFDTTATGTSTNLTAPYCWTSIDEVITSGYNYVSSTYSVSTSNSYYMYRTNTSTNSSENLYLISPETNNLGGGAKRLRFKVRATSTTANVNKLEILRSNGVLASSSFTVVSTVYPDQTSFVEYIVNLPNTTDDYFVFRLAHNGLTSSSTIYIDDVYYEDIPLPTLTTTKMNNVCNGGNVGSASVVVAGGLAPFTYSWSPSGGTTAIATGLTAGTYTVTVTDALNRTATATVTVTQPDQILTNSIITQVTCNSANNGAIIIAPTGGTIPYTYLWNTGATGATLSNLAAGTYSVTITDTNGCTG</sequence>
<dbReference type="AlphaFoldDB" id="A0A5M6C9Y9"/>
<evidence type="ECO:0000313" key="3">
    <source>
        <dbReference type="Proteomes" id="UP000325141"/>
    </source>
</evidence>
<dbReference type="Gene3D" id="2.60.40.10">
    <property type="entry name" value="Immunoglobulins"/>
    <property type="match status" value="2"/>
</dbReference>
<dbReference type="Gene3D" id="2.60.120.200">
    <property type="match status" value="2"/>
</dbReference>
<name>A0A5M6C9Y9_9FLAO</name>
<dbReference type="CDD" id="cd00063">
    <property type="entry name" value="FN3"/>
    <property type="match status" value="1"/>
</dbReference>
<feature type="domain" description="Fibronectin type-III" evidence="1">
    <location>
        <begin position="503"/>
        <end position="600"/>
    </location>
</feature>
<dbReference type="Pfam" id="PF13573">
    <property type="entry name" value="SprB"/>
    <property type="match status" value="2"/>
</dbReference>
<gene>
    <name evidence="2" type="ORF">F0460_14455</name>
</gene>
<dbReference type="InterPro" id="IPR036116">
    <property type="entry name" value="FN3_sf"/>
</dbReference>
<dbReference type="SUPFAM" id="SSF49899">
    <property type="entry name" value="Concanavalin A-like lectins/glucanases"/>
    <property type="match status" value="2"/>
</dbReference>
<feature type="domain" description="Fibronectin type-III" evidence="1">
    <location>
        <begin position="242"/>
        <end position="336"/>
    </location>
</feature>
<dbReference type="Gene3D" id="2.60.40.740">
    <property type="match status" value="1"/>
</dbReference>
<dbReference type="InterPro" id="IPR003961">
    <property type="entry name" value="FN3_dom"/>
</dbReference>